<proteinExistence type="predicted"/>
<comment type="caution">
    <text evidence="3">The sequence shown here is derived from an EMBL/GenBank/DDBJ whole genome shotgun (WGS) entry which is preliminary data.</text>
</comment>
<evidence type="ECO:0000256" key="1">
    <source>
        <dbReference type="SAM" id="Phobius"/>
    </source>
</evidence>
<evidence type="ECO:0000313" key="4">
    <source>
        <dbReference type="Proteomes" id="UP000245081"/>
    </source>
</evidence>
<dbReference type="RefSeq" id="WP_181376154.1">
    <property type="nucleotide sequence ID" value="NZ_BDOQ01000002.1"/>
</dbReference>
<sequence length="185" mass="19990">MNIPPLMQKPRSRQSGVAAVEFGLIATLLFLLSLGIIEFGRFMYVWNTTQEITRHAAREAAVRNFDADSIDAIQRGAIFSADTTGDVAVPGGPEIASTNVVIRYLNADGVPATPMPDNPEDNIAACLDVDRAASCIRYVEASVCMDDGDCTPVPYQPLIGLFPFLAIDIPRSTVIMPAESLGYRI</sequence>
<feature type="domain" description="TadE-like" evidence="2">
    <location>
        <begin position="16"/>
        <end position="58"/>
    </location>
</feature>
<keyword evidence="1" id="KW-1133">Transmembrane helix</keyword>
<keyword evidence="4" id="KW-1185">Reference proteome</keyword>
<dbReference type="Pfam" id="PF07811">
    <property type="entry name" value="TadE"/>
    <property type="match status" value="1"/>
</dbReference>
<protein>
    <recommendedName>
        <fullName evidence="2">TadE-like domain-containing protein</fullName>
    </recommendedName>
</protein>
<feature type="transmembrane region" description="Helical" evidence="1">
    <location>
        <begin position="16"/>
        <end position="37"/>
    </location>
</feature>
<dbReference type="AlphaFoldDB" id="A0A2R5F4K9"/>
<dbReference type="EMBL" id="BDOQ01000002">
    <property type="protein sequence ID" value="GBG13155.1"/>
    <property type="molecule type" value="Genomic_DNA"/>
</dbReference>
<organism evidence="3 4">
    <name type="scientific">Novimethylophilus kurashikiensis</name>
    <dbReference type="NCBI Taxonomy" id="1825523"/>
    <lineage>
        <taxon>Bacteria</taxon>
        <taxon>Pseudomonadati</taxon>
        <taxon>Pseudomonadota</taxon>
        <taxon>Betaproteobacteria</taxon>
        <taxon>Nitrosomonadales</taxon>
        <taxon>Methylophilaceae</taxon>
        <taxon>Novimethylophilus</taxon>
    </lineage>
</organism>
<gene>
    <name evidence="3" type="ORF">NMK_0693</name>
</gene>
<evidence type="ECO:0000313" key="3">
    <source>
        <dbReference type="EMBL" id="GBG13155.1"/>
    </source>
</evidence>
<dbReference type="InterPro" id="IPR012495">
    <property type="entry name" value="TadE-like_dom"/>
</dbReference>
<keyword evidence="1" id="KW-0472">Membrane</keyword>
<name>A0A2R5F4K9_9PROT</name>
<dbReference type="Proteomes" id="UP000245081">
    <property type="component" value="Unassembled WGS sequence"/>
</dbReference>
<keyword evidence="1" id="KW-0812">Transmembrane</keyword>
<evidence type="ECO:0000259" key="2">
    <source>
        <dbReference type="Pfam" id="PF07811"/>
    </source>
</evidence>
<accession>A0A2R5F4K9</accession>
<reference evidence="3 4" key="1">
    <citation type="journal article" date="2018" name="Environ. Microbiol.">
        <title>Isolation and genomic characterization of Novimethylophilus kurashikiensis gen. nov. sp. nov., a new lanthanide-dependent methylotrophic species of Methylophilaceae.</title>
        <authorList>
            <person name="Lv H."/>
            <person name="Sahin N."/>
            <person name="Tani A."/>
        </authorList>
    </citation>
    <scope>NUCLEOTIDE SEQUENCE [LARGE SCALE GENOMIC DNA]</scope>
    <source>
        <strain evidence="3 4">La2-4</strain>
    </source>
</reference>